<dbReference type="PANTHER" id="PTHR30249">
    <property type="entry name" value="PUTATIVE SEROTONIN TRANSPORTER"/>
    <property type="match status" value="1"/>
</dbReference>
<dbReference type="OrthoDB" id="9811701at2"/>
<keyword evidence="9" id="KW-1185">Reference proteome</keyword>
<organism evidence="6 9">
    <name type="scientific">Histophilus somni</name>
    <name type="common">Haemophilus somnus</name>
    <dbReference type="NCBI Taxonomy" id="731"/>
    <lineage>
        <taxon>Bacteria</taxon>
        <taxon>Pseudomonadati</taxon>
        <taxon>Pseudomonadota</taxon>
        <taxon>Gammaproteobacteria</taxon>
        <taxon>Pasteurellales</taxon>
        <taxon>Pasteurellaceae</taxon>
        <taxon>Histophilus</taxon>
    </lineage>
</organism>
<evidence type="ECO:0000256" key="2">
    <source>
        <dbReference type="ARBA" id="ARBA00022692"/>
    </source>
</evidence>
<reference evidence="7 8" key="1">
    <citation type="submission" date="2019-03" db="EMBL/GenBank/DDBJ databases">
        <title>Horizontal Gene Transfer Machinery in Histophilus somni.</title>
        <authorList>
            <person name="Mostafa Nazari M."/>
            <person name="Liljebjelke K."/>
        </authorList>
    </citation>
    <scope>NUCLEOTIDE SEQUENCE [LARGE SCALE GENOMIC DNA]</scope>
    <source>
        <strain evidence="7 8">UOC-EPH-KLM-04</strain>
    </source>
</reference>
<feature type="transmembrane region" description="Helical" evidence="5">
    <location>
        <begin position="175"/>
        <end position="194"/>
    </location>
</feature>
<evidence type="ECO:0000313" key="9">
    <source>
        <dbReference type="Proteomes" id="UP000595373"/>
    </source>
</evidence>
<evidence type="ECO:0000256" key="5">
    <source>
        <dbReference type="SAM" id="Phobius"/>
    </source>
</evidence>
<feature type="transmembrane region" description="Helical" evidence="5">
    <location>
        <begin position="59"/>
        <end position="75"/>
    </location>
</feature>
<feature type="transmembrane region" description="Helical" evidence="5">
    <location>
        <begin position="140"/>
        <end position="163"/>
    </location>
</feature>
<keyword evidence="4 5" id="KW-0472">Membrane</keyword>
<reference evidence="6 9" key="2">
    <citation type="submission" date="2020-12" db="EMBL/GenBank/DDBJ databases">
        <title>ASc-MMNZ-VFA-070.</title>
        <authorList>
            <person name="Schryvers A."/>
            <person name="Mostafa Nazari M."/>
            <person name="Farshchi Andisi V."/>
            <person name="Timsit E."/>
            <person name="Walter Morck D."/>
        </authorList>
    </citation>
    <scope>NUCLEOTIDE SEQUENCE [LARGE SCALE GENOMIC DNA]</scope>
    <source>
        <strain evidence="6 9">ASc-MMNZ-VFA-070</strain>
    </source>
</reference>
<gene>
    <name evidence="7" type="ORF">E2R48_01815</name>
    <name evidence="6" type="ORF">JFL49_04905</name>
</gene>
<dbReference type="Pfam" id="PF04172">
    <property type="entry name" value="LrgB"/>
    <property type="match status" value="1"/>
</dbReference>
<sequence length="229" mass="24739">MMYFYSLLTVAIFALALLINKRWKSVVFNSFVLTLLILIVIFLIFDIPFERYYQGNKPLNHLLGLSIIALALPLYEQLPQIRRHWQIILLVTSFASLFAMLSGALLAILFGATPEIVASIIPKSVTTAIATVMAENLGGIPSVTAVGVLIAGLQGAVLGRIILQKIGIKHLESHGLAIGAVSHVLGTVSCMNTDPKAGSYSSIALVLCGIISSLLAPLVFWLCMFFIQG</sequence>
<dbReference type="PANTHER" id="PTHR30249:SF0">
    <property type="entry name" value="PLASTIDAL GLYCOLATE_GLYCERATE TRANSLOCATOR 1, CHLOROPLASTIC"/>
    <property type="match status" value="1"/>
</dbReference>
<proteinExistence type="predicted"/>
<keyword evidence="2 5" id="KW-0812">Transmembrane</keyword>
<dbReference type="InterPro" id="IPR007300">
    <property type="entry name" value="CidB/LrgB"/>
</dbReference>
<dbReference type="Proteomes" id="UP000595373">
    <property type="component" value="Chromosome"/>
</dbReference>
<evidence type="ECO:0000313" key="8">
    <source>
        <dbReference type="Proteomes" id="UP000297565"/>
    </source>
</evidence>
<evidence type="ECO:0000313" key="7">
    <source>
        <dbReference type="EMBL" id="TEW30922.1"/>
    </source>
</evidence>
<evidence type="ECO:0000256" key="4">
    <source>
        <dbReference type="ARBA" id="ARBA00023136"/>
    </source>
</evidence>
<dbReference type="RefSeq" id="WP_075293923.1">
    <property type="nucleotide sequence ID" value="NZ_CP018802.1"/>
</dbReference>
<feature type="transmembrane region" description="Helical" evidence="5">
    <location>
        <begin position="87"/>
        <end position="109"/>
    </location>
</feature>
<protein>
    <submittedName>
        <fullName evidence="6">CidB/LrgB family autolysis modulator</fullName>
    </submittedName>
</protein>
<dbReference type="EMBL" id="SNRV01000002">
    <property type="protein sequence ID" value="TEW30922.1"/>
    <property type="molecule type" value="Genomic_DNA"/>
</dbReference>
<dbReference type="EMBL" id="CP066558">
    <property type="protein sequence ID" value="QQF83241.1"/>
    <property type="molecule type" value="Genomic_DNA"/>
</dbReference>
<comment type="subcellular location">
    <subcellularLocation>
        <location evidence="1">Membrane</location>
        <topology evidence="1">Multi-pass membrane protein</topology>
    </subcellularLocation>
</comment>
<dbReference type="GO" id="GO:0016020">
    <property type="term" value="C:membrane"/>
    <property type="evidence" value="ECO:0007669"/>
    <property type="project" value="UniProtKB-SubCell"/>
</dbReference>
<feature type="transmembrane region" description="Helical" evidence="5">
    <location>
        <begin position="200"/>
        <end position="227"/>
    </location>
</feature>
<evidence type="ECO:0000256" key="1">
    <source>
        <dbReference type="ARBA" id="ARBA00004141"/>
    </source>
</evidence>
<keyword evidence="3 5" id="KW-1133">Transmembrane helix</keyword>
<evidence type="ECO:0000313" key="6">
    <source>
        <dbReference type="EMBL" id="QQF83241.1"/>
    </source>
</evidence>
<dbReference type="Proteomes" id="UP000297565">
    <property type="component" value="Unassembled WGS sequence"/>
</dbReference>
<name>A0A9Q6K795_HISSO</name>
<dbReference type="InterPro" id="IPR005261">
    <property type="entry name" value="YohK-like"/>
</dbReference>
<dbReference type="NCBIfam" id="TIGR00659">
    <property type="entry name" value="CidB/LrgB family autolysis modulator"/>
    <property type="match status" value="1"/>
</dbReference>
<evidence type="ECO:0000256" key="3">
    <source>
        <dbReference type="ARBA" id="ARBA00022989"/>
    </source>
</evidence>
<dbReference type="AlphaFoldDB" id="A0A9Q6K795"/>
<feature type="transmembrane region" description="Helical" evidence="5">
    <location>
        <begin position="26"/>
        <end position="47"/>
    </location>
</feature>
<accession>A0A9Q6K795</accession>